<dbReference type="InterPro" id="IPR008972">
    <property type="entry name" value="Cupredoxin"/>
</dbReference>
<keyword evidence="2" id="KW-1133">Transmembrane helix</keyword>
<dbReference type="GeneID" id="132803862"/>
<protein>
    <submittedName>
        <fullName evidence="6">Mavicyanin-like</fullName>
    </submittedName>
</protein>
<gene>
    <name evidence="6" type="primary">LOC132803862</name>
</gene>
<dbReference type="InterPro" id="IPR039391">
    <property type="entry name" value="Phytocyanin-like"/>
</dbReference>
<dbReference type="PROSITE" id="PS51485">
    <property type="entry name" value="PHYTOCYANIN"/>
    <property type="match status" value="1"/>
</dbReference>
<accession>A0ABM4AA68</accession>
<feature type="region of interest" description="Disordered" evidence="1">
    <location>
        <begin position="127"/>
        <end position="150"/>
    </location>
</feature>
<dbReference type="PANTHER" id="PTHR33021">
    <property type="entry name" value="BLUE COPPER PROTEIN"/>
    <property type="match status" value="1"/>
</dbReference>
<keyword evidence="5" id="KW-1185">Reference proteome</keyword>
<dbReference type="RefSeq" id="XP_060673628.1">
    <property type="nucleotide sequence ID" value="XM_060817645.1"/>
</dbReference>
<evidence type="ECO:0000313" key="6">
    <source>
        <dbReference type="RefSeq" id="XP_060673628.1"/>
    </source>
</evidence>
<keyword evidence="2" id="KW-0812">Transmembrane</keyword>
<reference evidence="6" key="1">
    <citation type="submission" date="2025-08" db="UniProtKB">
        <authorList>
            <consortium name="RefSeq"/>
        </authorList>
    </citation>
    <scope>IDENTIFICATION</scope>
    <source>
        <tissue evidence="6">Seedling</tissue>
    </source>
</reference>
<evidence type="ECO:0000313" key="5">
    <source>
        <dbReference type="Proteomes" id="UP001652623"/>
    </source>
</evidence>
<organism evidence="5 6">
    <name type="scientific">Ziziphus jujuba</name>
    <name type="common">Chinese jujube</name>
    <name type="synonym">Ziziphus sativa</name>
    <dbReference type="NCBI Taxonomy" id="326968"/>
    <lineage>
        <taxon>Eukaryota</taxon>
        <taxon>Viridiplantae</taxon>
        <taxon>Streptophyta</taxon>
        <taxon>Embryophyta</taxon>
        <taxon>Tracheophyta</taxon>
        <taxon>Spermatophyta</taxon>
        <taxon>Magnoliopsida</taxon>
        <taxon>eudicotyledons</taxon>
        <taxon>Gunneridae</taxon>
        <taxon>Pentapetalae</taxon>
        <taxon>rosids</taxon>
        <taxon>fabids</taxon>
        <taxon>Rosales</taxon>
        <taxon>Rhamnaceae</taxon>
        <taxon>Paliureae</taxon>
        <taxon>Ziziphus</taxon>
    </lineage>
</organism>
<keyword evidence="2" id="KW-0472">Membrane</keyword>
<feature type="transmembrane region" description="Helical" evidence="2">
    <location>
        <begin position="159"/>
        <end position="176"/>
    </location>
</feature>
<sequence length="177" mass="18825">MGITEGSLLVILLLISAPLMVYGVEHVVGDSSGWTNANVNYETWASSRTFAVGDTLLFTYGSNHKVDIVNESDYTACNTSKALSTYDDGNTTIPLTVVGPMYFLCPIANHCSEGQKLAINVVAPNTTTPVTPSPPPPPSTTATPPTSSRASKIMCNTDSNLMLGIWLVLLTMFGFMG</sequence>
<proteinExistence type="predicted"/>
<feature type="signal peptide" evidence="3">
    <location>
        <begin position="1"/>
        <end position="23"/>
    </location>
</feature>
<dbReference type="Proteomes" id="UP001652623">
    <property type="component" value="Chromosome 5"/>
</dbReference>
<name>A0ABM4AA68_ZIZJJ</name>
<feature type="chain" id="PRO_5045311829" evidence="3">
    <location>
        <begin position="24"/>
        <end position="177"/>
    </location>
</feature>
<dbReference type="PANTHER" id="PTHR33021:SF350">
    <property type="entry name" value="UCLACYANIN-2"/>
    <property type="match status" value="1"/>
</dbReference>
<dbReference type="SUPFAM" id="SSF49503">
    <property type="entry name" value="Cupredoxins"/>
    <property type="match status" value="1"/>
</dbReference>
<dbReference type="CDD" id="cd04216">
    <property type="entry name" value="Phytocyanin"/>
    <property type="match status" value="1"/>
</dbReference>
<feature type="domain" description="Phytocyanin" evidence="4">
    <location>
        <begin position="24"/>
        <end position="123"/>
    </location>
</feature>
<evidence type="ECO:0000256" key="1">
    <source>
        <dbReference type="SAM" id="MobiDB-lite"/>
    </source>
</evidence>
<dbReference type="Gene3D" id="2.60.40.420">
    <property type="entry name" value="Cupredoxins - blue copper proteins"/>
    <property type="match status" value="1"/>
</dbReference>
<evidence type="ECO:0000256" key="3">
    <source>
        <dbReference type="SAM" id="SignalP"/>
    </source>
</evidence>
<dbReference type="InterPro" id="IPR003245">
    <property type="entry name" value="Phytocyanin_dom"/>
</dbReference>
<evidence type="ECO:0000259" key="4">
    <source>
        <dbReference type="PROSITE" id="PS51485"/>
    </source>
</evidence>
<keyword evidence="3" id="KW-0732">Signal</keyword>
<dbReference type="Pfam" id="PF02298">
    <property type="entry name" value="Cu_bind_like"/>
    <property type="match status" value="1"/>
</dbReference>
<evidence type="ECO:0000256" key="2">
    <source>
        <dbReference type="SAM" id="Phobius"/>
    </source>
</evidence>